<dbReference type="Proteomes" id="UP000615446">
    <property type="component" value="Unassembled WGS sequence"/>
</dbReference>
<sequence length="485" mass="57906">MSKLNKDILYLIFEELGKDSKTLFSCLMVNRTWCETVIPILWRNPWSYDINYDNKNYLFAIIAFYLSDDIKNFLTIQGGLLQISCKSLLFDYLSYCRSINIDIINRIISIGSFLDYSQFLLQQEFYNIFIRKSPEFRYLDMRSIKHQIFYFPEAKIRLESLCEIKCDTSIDSSYFYGLARICQYVQRFIIINKNIEANSGMIKLIEVQKNLKYLEWKDDFDDDYYTDPYEEILLTLEKKADMIHHLKIFLQYVDCFEHTLLQKVLQKLHKLKTLIINDVFIFIGEDLLKKFVYRDLEVLNIDCITLNTASSIIENSGGQIKEILLSRYYDAIYNDDFDEVSLNFIRKIYENCPKIEYLSLSFSSSVEHFIELEKLLKVCKNLKSLLLIIFYDFEPEDEILEIITRSAPVNLSEIRFFDDIQFKLEELEEFFEKWKGRPALSMFTSDPIYKRNDYVELIDRYKNDGVIKEFSCERNIYFDLESETD</sequence>
<dbReference type="EMBL" id="BEXD01000646">
    <property type="protein sequence ID" value="GBB89104.1"/>
    <property type="molecule type" value="Genomic_DNA"/>
</dbReference>
<comment type="caution">
    <text evidence="1">The sequence shown here is derived from an EMBL/GenBank/DDBJ whole genome shotgun (WGS) entry which is preliminary data.</text>
</comment>
<dbReference type="Gene3D" id="3.80.10.10">
    <property type="entry name" value="Ribonuclease Inhibitor"/>
    <property type="match status" value="1"/>
</dbReference>
<dbReference type="SUPFAM" id="SSF52047">
    <property type="entry name" value="RNI-like"/>
    <property type="match status" value="1"/>
</dbReference>
<evidence type="ECO:0008006" key="4">
    <source>
        <dbReference type="Google" id="ProtNLM"/>
    </source>
</evidence>
<accession>A0A2Z6QV55</accession>
<name>A0A2Z6QV55_9GLOM</name>
<reference evidence="2" key="2">
    <citation type="submission" date="2019-10" db="EMBL/GenBank/DDBJ databases">
        <title>Conservation and host-specific expression of non-tandemly repeated heterogenous ribosome RNA gene in arbuscular mycorrhizal fungi.</title>
        <authorList>
            <person name="Maeda T."/>
            <person name="Kobayashi Y."/>
            <person name="Nakagawa T."/>
            <person name="Ezawa T."/>
            <person name="Yamaguchi K."/>
            <person name="Bino T."/>
            <person name="Nishimoto Y."/>
            <person name="Shigenobu S."/>
            <person name="Kawaguchi M."/>
        </authorList>
    </citation>
    <scope>NUCLEOTIDE SEQUENCE</scope>
    <source>
        <strain evidence="2">HR1</strain>
    </source>
</reference>
<proteinExistence type="predicted"/>
<organism evidence="1 3">
    <name type="scientific">Rhizophagus clarus</name>
    <dbReference type="NCBI Taxonomy" id="94130"/>
    <lineage>
        <taxon>Eukaryota</taxon>
        <taxon>Fungi</taxon>
        <taxon>Fungi incertae sedis</taxon>
        <taxon>Mucoromycota</taxon>
        <taxon>Glomeromycotina</taxon>
        <taxon>Glomeromycetes</taxon>
        <taxon>Glomerales</taxon>
        <taxon>Glomeraceae</taxon>
        <taxon>Rhizophagus</taxon>
    </lineage>
</organism>
<dbReference type="Proteomes" id="UP000247702">
    <property type="component" value="Unassembled WGS sequence"/>
</dbReference>
<gene>
    <name evidence="2" type="ORF">RCL2_000596600</name>
    <name evidence="1" type="ORF">RclHR1_01580005</name>
</gene>
<dbReference type="AlphaFoldDB" id="A0A2Z6QV55"/>
<evidence type="ECO:0000313" key="2">
    <source>
        <dbReference type="EMBL" id="GES78652.1"/>
    </source>
</evidence>
<keyword evidence="3" id="KW-1185">Reference proteome</keyword>
<protein>
    <recommendedName>
        <fullName evidence="4">F-box domain-containing protein</fullName>
    </recommendedName>
</protein>
<evidence type="ECO:0000313" key="1">
    <source>
        <dbReference type="EMBL" id="GBB89104.1"/>
    </source>
</evidence>
<dbReference type="OrthoDB" id="2338523at2759"/>
<reference evidence="1 3" key="1">
    <citation type="submission" date="2017-11" db="EMBL/GenBank/DDBJ databases">
        <title>The genome of Rhizophagus clarus HR1 reveals common genetic basis of auxotrophy among arbuscular mycorrhizal fungi.</title>
        <authorList>
            <person name="Kobayashi Y."/>
        </authorList>
    </citation>
    <scope>NUCLEOTIDE SEQUENCE [LARGE SCALE GENOMIC DNA]</scope>
    <source>
        <strain evidence="1 3">HR1</strain>
    </source>
</reference>
<dbReference type="EMBL" id="BLAL01000040">
    <property type="protein sequence ID" value="GES78652.1"/>
    <property type="molecule type" value="Genomic_DNA"/>
</dbReference>
<dbReference type="InterPro" id="IPR032675">
    <property type="entry name" value="LRR_dom_sf"/>
</dbReference>
<evidence type="ECO:0000313" key="3">
    <source>
        <dbReference type="Proteomes" id="UP000247702"/>
    </source>
</evidence>